<dbReference type="RefSeq" id="WP_187468315.1">
    <property type="nucleotide sequence ID" value="NZ_JACSIT010000152.1"/>
</dbReference>
<keyword evidence="1" id="KW-0597">Phosphoprotein</keyword>
<keyword evidence="6" id="KW-1185">Reference proteome</keyword>
<dbReference type="GO" id="GO:0032259">
    <property type="term" value="P:methylation"/>
    <property type="evidence" value="ECO:0007669"/>
    <property type="project" value="UniProtKB-KW"/>
</dbReference>
<dbReference type="InterPro" id="IPR029063">
    <property type="entry name" value="SAM-dependent_MTases_sf"/>
</dbReference>
<dbReference type="SUPFAM" id="SSF53335">
    <property type="entry name" value="S-adenosyl-L-methionine-dependent methyltransferases"/>
    <property type="match status" value="1"/>
</dbReference>
<keyword evidence="2 5" id="KW-0489">Methyltransferase</keyword>
<dbReference type="Gene3D" id="3.40.50.150">
    <property type="entry name" value="Vaccinia Virus protein VP39"/>
    <property type="match status" value="1"/>
</dbReference>
<dbReference type="GO" id="GO:0008757">
    <property type="term" value="F:S-adenosylmethionine-dependent methyltransferase activity"/>
    <property type="evidence" value="ECO:0007669"/>
    <property type="project" value="InterPro"/>
</dbReference>
<comment type="caution">
    <text evidence="5">The sequence shown here is derived from an EMBL/GenBank/DDBJ whole genome shotgun (WGS) entry which is preliminary data.</text>
</comment>
<proteinExistence type="predicted"/>
<dbReference type="InterPro" id="IPR008854">
    <property type="entry name" value="TPMT"/>
</dbReference>
<dbReference type="PANTHER" id="PTHR32183">
    <property type="match status" value="1"/>
</dbReference>
<dbReference type="PANTHER" id="PTHR32183:SF6">
    <property type="entry name" value="CYSTEINE SULFINATE DESULFINASE_CYSTEINE DESULFURASE AND RELATED ENZYMES"/>
    <property type="match status" value="1"/>
</dbReference>
<dbReference type="EMBL" id="JACSIT010000152">
    <property type="protein sequence ID" value="MBC6996304.1"/>
    <property type="molecule type" value="Genomic_DNA"/>
</dbReference>
<sequence>MTKSEQEKYWTERYASGNTGWDIGYPSTPIKAYLDQLEDKSLRILIPGAGNAYEAEHAWRAGFTNVFVLDVARPPLDDLQRRVPDFPARQLIHDDFFAHQGQYDLILEQTFFCSLLPTPENRQAYARQMAGLLVPGGKLVGLWFTFPLVPTGQRPFGGSKAEYLGYLGNYFEVQTFTTAHNSIPPRTGNELFGIFQRPHE</sequence>
<dbReference type="AlphaFoldDB" id="A0A923PRS4"/>
<evidence type="ECO:0000313" key="6">
    <source>
        <dbReference type="Proteomes" id="UP000650081"/>
    </source>
</evidence>
<dbReference type="Proteomes" id="UP000650081">
    <property type="component" value="Unassembled WGS sequence"/>
</dbReference>
<evidence type="ECO:0000256" key="3">
    <source>
        <dbReference type="ARBA" id="ARBA00022679"/>
    </source>
</evidence>
<evidence type="ECO:0000256" key="1">
    <source>
        <dbReference type="ARBA" id="ARBA00022553"/>
    </source>
</evidence>
<evidence type="ECO:0000313" key="5">
    <source>
        <dbReference type="EMBL" id="MBC6996304.1"/>
    </source>
</evidence>
<dbReference type="Pfam" id="PF05724">
    <property type="entry name" value="TPMT"/>
    <property type="match status" value="1"/>
</dbReference>
<keyword evidence="3" id="KW-0808">Transferase</keyword>
<organism evidence="5 6">
    <name type="scientific">Neolewinella lacunae</name>
    <dbReference type="NCBI Taxonomy" id="1517758"/>
    <lineage>
        <taxon>Bacteria</taxon>
        <taxon>Pseudomonadati</taxon>
        <taxon>Bacteroidota</taxon>
        <taxon>Saprospiria</taxon>
        <taxon>Saprospirales</taxon>
        <taxon>Lewinellaceae</taxon>
        <taxon>Neolewinella</taxon>
    </lineage>
</organism>
<name>A0A923PRS4_9BACT</name>
<reference evidence="5" key="1">
    <citation type="submission" date="2020-08" db="EMBL/GenBank/DDBJ databases">
        <title>Lewinella bacteria from marine environments.</title>
        <authorList>
            <person name="Zhong Y."/>
        </authorList>
    </citation>
    <scope>NUCLEOTIDE SEQUENCE</scope>
    <source>
        <strain evidence="5">KCTC 42187</strain>
    </source>
</reference>
<accession>A0A923PRS4</accession>
<keyword evidence="4" id="KW-0949">S-adenosyl-L-methionine</keyword>
<dbReference type="PROSITE" id="PS51585">
    <property type="entry name" value="SAM_MT_TPMT"/>
    <property type="match status" value="1"/>
</dbReference>
<dbReference type="CDD" id="cd02440">
    <property type="entry name" value="AdoMet_MTases"/>
    <property type="match status" value="1"/>
</dbReference>
<protein>
    <submittedName>
        <fullName evidence="5">SAM-dependent methyltransferase</fullName>
    </submittedName>
</protein>
<evidence type="ECO:0000256" key="2">
    <source>
        <dbReference type="ARBA" id="ARBA00022603"/>
    </source>
</evidence>
<gene>
    <name evidence="5" type="ORF">H9S92_19190</name>
</gene>
<evidence type="ECO:0000256" key="4">
    <source>
        <dbReference type="ARBA" id="ARBA00022691"/>
    </source>
</evidence>